<dbReference type="InterPro" id="IPR036259">
    <property type="entry name" value="MFS_trans_sf"/>
</dbReference>
<feature type="transmembrane region" description="Helical" evidence="5">
    <location>
        <begin position="251"/>
        <end position="270"/>
    </location>
</feature>
<evidence type="ECO:0000256" key="4">
    <source>
        <dbReference type="ARBA" id="ARBA00023136"/>
    </source>
</evidence>
<evidence type="ECO:0000256" key="3">
    <source>
        <dbReference type="ARBA" id="ARBA00022989"/>
    </source>
</evidence>
<keyword evidence="2 5" id="KW-0812">Transmembrane</keyword>
<reference evidence="7" key="1">
    <citation type="submission" date="2019-06" db="EMBL/GenBank/DDBJ databases">
        <authorList>
            <person name="Le Quere A."/>
            <person name="Colella S."/>
        </authorList>
    </citation>
    <scope>NUCLEOTIDE SEQUENCE</scope>
    <source>
        <strain evidence="7">EmedicaeMD41</strain>
    </source>
</reference>
<feature type="transmembrane region" description="Helical" evidence="5">
    <location>
        <begin position="217"/>
        <end position="239"/>
    </location>
</feature>
<accession>A0A508WY96</accession>
<protein>
    <submittedName>
        <fullName evidence="7">Major facilitator superfamily MFS_1</fullName>
    </submittedName>
</protein>
<dbReference type="RefSeq" id="WP_018013055.1">
    <property type="nucleotide sequence ID" value="NZ_CABFNB010000104.1"/>
</dbReference>
<feature type="transmembrane region" description="Helical" evidence="5">
    <location>
        <begin position="367"/>
        <end position="385"/>
    </location>
</feature>
<dbReference type="InterPro" id="IPR011701">
    <property type="entry name" value="MFS"/>
</dbReference>
<dbReference type="Proteomes" id="UP000507954">
    <property type="component" value="Unassembled WGS sequence"/>
</dbReference>
<name>A0A508WY96_9HYPH</name>
<dbReference type="Gene3D" id="1.20.1250.20">
    <property type="entry name" value="MFS general substrate transporter like domains"/>
    <property type="match status" value="2"/>
</dbReference>
<dbReference type="EMBL" id="CABFNB010000104">
    <property type="protein sequence ID" value="VTZ62418.1"/>
    <property type="molecule type" value="Genomic_DNA"/>
</dbReference>
<feature type="transmembrane region" description="Helical" evidence="5">
    <location>
        <begin position="111"/>
        <end position="129"/>
    </location>
</feature>
<feature type="domain" description="Major facilitator superfamily (MFS) profile" evidence="6">
    <location>
        <begin position="21"/>
        <end position="393"/>
    </location>
</feature>
<dbReference type="PROSITE" id="PS50850">
    <property type="entry name" value="MFS"/>
    <property type="match status" value="1"/>
</dbReference>
<feature type="transmembrane region" description="Helical" evidence="5">
    <location>
        <begin position="176"/>
        <end position="196"/>
    </location>
</feature>
<gene>
    <name evidence="7" type="ORF">EMEDMD4_380079</name>
</gene>
<keyword evidence="3 5" id="KW-1133">Transmembrane helix</keyword>
<evidence type="ECO:0000256" key="2">
    <source>
        <dbReference type="ARBA" id="ARBA00022692"/>
    </source>
</evidence>
<dbReference type="Pfam" id="PF07690">
    <property type="entry name" value="MFS_1"/>
    <property type="match status" value="2"/>
</dbReference>
<dbReference type="GO" id="GO:0022857">
    <property type="term" value="F:transmembrane transporter activity"/>
    <property type="evidence" value="ECO:0007669"/>
    <property type="project" value="InterPro"/>
</dbReference>
<dbReference type="InterPro" id="IPR020846">
    <property type="entry name" value="MFS_dom"/>
</dbReference>
<evidence type="ECO:0000259" key="6">
    <source>
        <dbReference type="PROSITE" id="PS50850"/>
    </source>
</evidence>
<feature type="transmembrane region" description="Helical" evidence="5">
    <location>
        <begin position="150"/>
        <end position="170"/>
    </location>
</feature>
<organism evidence="7">
    <name type="scientific">Sinorhizobium medicae</name>
    <dbReference type="NCBI Taxonomy" id="110321"/>
    <lineage>
        <taxon>Bacteria</taxon>
        <taxon>Pseudomonadati</taxon>
        <taxon>Pseudomonadota</taxon>
        <taxon>Alphaproteobacteria</taxon>
        <taxon>Hyphomicrobiales</taxon>
        <taxon>Rhizobiaceae</taxon>
        <taxon>Sinorhizobium/Ensifer group</taxon>
        <taxon>Sinorhizobium</taxon>
    </lineage>
</organism>
<feature type="transmembrane region" description="Helical" evidence="5">
    <location>
        <begin position="21"/>
        <end position="40"/>
    </location>
</feature>
<feature type="transmembrane region" description="Helical" evidence="5">
    <location>
        <begin position="87"/>
        <end position="105"/>
    </location>
</feature>
<dbReference type="CDD" id="cd17393">
    <property type="entry name" value="MFS_MosC_like"/>
    <property type="match status" value="1"/>
</dbReference>
<dbReference type="PANTHER" id="PTHR23514">
    <property type="entry name" value="BYPASS OF STOP CODON PROTEIN 6"/>
    <property type="match status" value="1"/>
</dbReference>
<evidence type="ECO:0000256" key="5">
    <source>
        <dbReference type="SAM" id="Phobius"/>
    </source>
</evidence>
<dbReference type="SUPFAM" id="SSF103473">
    <property type="entry name" value="MFS general substrate transporter"/>
    <property type="match status" value="1"/>
</dbReference>
<dbReference type="AlphaFoldDB" id="A0A508WY96"/>
<evidence type="ECO:0000313" key="7">
    <source>
        <dbReference type="EMBL" id="VTZ62418.1"/>
    </source>
</evidence>
<feature type="transmembrane region" description="Helical" evidence="5">
    <location>
        <begin position="60"/>
        <end position="80"/>
    </location>
</feature>
<keyword evidence="4 5" id="KW-0472">Membrane</keyword>
<dbReference type="InterPro" id="IPR051788">
    <property type="entry name" value="MFS_Transporter"/>
</dbReference>
<sequence length="396" mass="41546">MDQRTDSAPQAIGRQGYMSRNRLAVSLLFLMNGFVTGSWAPKIPEFKERLGIGESVLGLLILGFGVGSLVLMPIAGGFIARLGSQKVVKVTAIILSPLLLLLTLLPNLWTAALGLFLLGGFVGAMDVAMNANAVEVEKSMRRAIMSSCHAYWSLGGLIGAGIGGFLMARFGVLPHAMVVTVLCLVILAVAWPMILADRPHPAESREKLRLPMTPLPWLIGIMALFSMVPEGAVLDWGALYLKNELGASVELSGFGFAAFSATMAAMRFAGDHVRDRFGAKRTLRISTVTALAGMVLAGLAPNAVLAILGFALAGVGISNMVPIAFSAAGNMPGLQPGIGLSVATTMGYSGMLFAPSLIGFIAEHSGFAIVFACVPVLFIVVLLLSHHAVHADHAKG</sequence>
<feature type="transmembrane region" description="Helical" evidence="5">
    <location>
        <begin position="337"/>
        <end position="361"/>
    </location>
</feature>
<proteinExistence type="predicted"/>
<evidence type="ECO:0000256" key="1">
    <source>
        <dbReference type="ARBA" id="ARBA00004141"/>
    </source>
</evidence>
<dbReference type="PANTHER" id="PTHR23514:SF13">
    <property type="entry name" value="INNER MEMBRANE PROTEIN YBJJ"/>
    <property type="match status" value="1"/>
</dbReference>
<dbReference type="GO" id="GO:0016020">
    <property type="term" value="C:membrane"/>
    <property type="evidence" value="ECO:0007669"/>
    <property type="project" value="UniProtKB-SubCell"/>
</dbReference>
<comment type="subcellular location">
    <subcellularLocation>
        <location evidence="1">Membrane</location>
        <topology evidence="1">Multi-pass membrane protein</topology>
    </subcellularLocation>
</comment>